<feature type="compositionally biased region" description="Low complexity" evidence="2">
    <location>
        <begin position="745"/>
        <end position="757"/>
    </location>
</feature>
<dbReference type="Proteomes" id="UP001217838">
    <property type="component" value="Unassembled WGS sequence"/>
</dbReference>
<evidence type="ECO:0000259" key="4">
    <source>
        <dbReference type="Pfam" id="PF20703"/>
    </source>
</evidence>
<organism evidence="5 6">
    <name type="scientific">Nannocystis radixulma</name>
    <dbReference type="NCBI Taxonomy" id="2995305"/>
    <lineage>
        <taxon>Bacteria</taxon>
        <taxon>Pseudomonadati</taxon>
        <taxon>Myxococcota</taxon>
        <taxon>Polyangia</taxon>
        <taxon>Nannocystales</taxon>
        <taxon>Nannocystaceae</taxon>
        <taxon>Nannocystis</taxon>
    </lineage>
</organism>
<reference evidence="5 6" key="1">
    <citation type="submission" date="2022-11" db="EMBL/GenBank/DDBJ databases">
        <title>Minimal conservation of predation-associated metabolite biosynthetic gene clusters underscores biosynthetic potential of Myxococcota including descriptions for ten novel species: Archangium lansinium sp. nov., Myxococcus landrumus sp. nov., Nannocystis bai.</title>
        <authorList>
            <person name="Ahearne A."/>
            <person name="Stevens C."/>
            <person name="Dowd S."/>
        </authorList>
    </citation>
    <scope>NUCLEOTIDE SEQUENCE [LARGE SCALE GENOMIC DNA]</scope>
    <source>
        <strain evidence="5 6">NCELM</strain>
    </source>
</reference>
<evidence type="ECO:0000256" key="3">
    <source>
        <dbReference type="SAM" id="Phobius"/>
    </source>
</evidence>
<keyword evidence="3" id="KW-0812">Transmembrane</keyword>
<dbReference type="SMART" id="SM00028">
    <property type="entry name" value="TPR"/>
    <property type="match status" value="3"/>
</dbReference>
<comment type="caution">
    <text evidence="5">The sequence shown here is derived from an EMBL/GenBank/DDBJ whole genome shotgun (WGS) entry which is preliminary data.</text>
</comment>
<keyword evidence="3" id="KW-0472">Membrane</keyword>
<evidence type="ECO:0000256" key="1">
    <source>
        <dbReference type="PROSITE-ProRule" id="PRU00339"/>
    </source>
</evidence>
<feature type="repeat" description="TPR" evidence="1">
    <location>
        <begin position="644"/>
        <end position="677"/>
    </location>
</feature>
<name>A0ABT5BNJ2_9BACT</name>
<feature type="region of interest" description="Disordered" evidence="2">
    <location>
        <begin position="1"/>
        <end position="23"/>
    </location>
</feature>
<dbReference type="SUPFAM" id="SSF48452">
    <property type="entry name" value="TPR-like"/>
    <property type="match status" value="1"/>
</dbReference>
<dbReference type="InterPro" id="IPR049052">
    <property type="entry name" value="nSTAND1"/>
</dbReference>
<proteinExistence type="predicted"/>
<accession>A0ABT5BNJ2</accession>
<dbReference type="EMBL" id="JAQNDN010000028">
    <property type="protein sequence ID" value="MDC0675746.1"/>
    <property type="molecule type" value="Genomic_DNA"/>
</dbReference>
<evidence type="ECO:0000313" key="5">
    <source>
        <dbReference type="EMBL" id="MDC0675746.1"/>
    </source>
</evidence>
<dbReference type="Gene3D" id="1.25.40.10">
    <property type="entry name" value="Tetratricopeptide repeat domain"/>
    <property type="match status" value="1"/>
</dbReference>
<dbReference type="Gene3D" id="3.40.50.300">
    <property type="entry name" value="P-loop containing nucleotide triphosphate hydrolases"/>
    <property type="match status" value="1"/>
</dbReference>
<dbReference type="InterPro" id="IPR019734">
    <property type="entry name" value="TPR_rpt"/>
</dbReference>
<dbReference type="PROSITE" id="PS50005">
    <property type="entry name" value="TPR"/>
    <property type="match status" value="1"/>
</dbReference>
<gene>
    <name evidence="5" type="ORF">POL58_48910</name>
</gene>
<keyword evidence="1" id="KW-0802">TPR repeat</keyword>
<dbReference type="InterPro" id="IPR027417">
    <property type="entry name" value="P-loop_NTPase"/>
</dbReference>
<dbReference type="Pfam" id="PF20703">
    <property type="entry name" value="nSTAND1"/>
    <property type="match status" value="1"/>
</dbReference>
<protein>
    <recommendedName>
        <fullName evidence="4">Novel STAND NTPase 1 domain-containing protein</fullName>
    </recommendedName>
</protein>
<feature type="domain" description="Novel STAND NTPase 1" evidence="4">
    <location>
        <begin position="11"/>
        <end position="255"/>
    </location>
</feature>
<dbReference type="RefSeq" id="WP_272011250.1">
    <property type="nucleotide sequence ID" value="NZ_JAQNDN010000028.1"/>
</dbReference>
<keyword evidence="6" id="KW-1185">Reference proteome</keyword>
<feature type="transmembrane region" description="Helical" evidence="3">
    <location>
        <begin position="398"/>
        <end position="420"/>
    </location>
</feature>
<dbReference type="InterPro" id="IPR011990">
    <property type="entry name" value="TPR-like_helical_dom_sf"/>
</dbReference>
<dbReference type="SUPFAM" id="SSF52540">
    <property type="entry name" value="P-loop containing nucleoside triphosphate hydrolases"/>
    <property type="match status" value="1"/>
</dbReference>
<feature type="region of interest" description="Disordered" evidence="2">
    <location>
        <begin position="726"/>
        <end position="772"/>
    </location>
</feature>
<sequence length="772" mass="84413">MSAPKSGPQSPFPGPRPYEAGERDRFHGRAGERRDLAALVVANRLTVLYGPTGAGKTSLLAAGLVPELERAGFMVMPLARPGGLLPPGTNPLHLRNVYSANVLMHWHHGEFEGVAKHTITSYLEAMQDPRPERPLALIIDQFEDLFTTHATQPEQREAFLRELVECISEPERGVEERPVRLCLAIRDEGLAELERYASILPDLLRVRFRLDPLRRPAAVEVMTHAAGGVFTRTDAEKLAGDLAHRRVRAFGKLALVPSEFIEPIQLQLACDEKWRRGGRSGPLAKPRDPDEALVRYFDAAVARARSGWGSEARIRHFIADKLITPEGARGAVVRGKRTTGGLANKLVERLEHERILRAEERLGSRWYELAHERLLAPVRLSNTTWFESQRRRRTARRVALVVLLLAGLGVAGYFGVQWALERYHGLEGEKTGVEAELAALDHTRQDLAAALAKAEGAHALESLRAQARALDVDLVGLADDVQAARGVIAEMGRFSPRGRDGETADLTNFVAVAAELPGLSGRLTGLVQRHTDLGAALGAALGARPVVADDLKALSKETASRAPELERLRTELDAATAEQTRQRVRVLAELAAFEAPQRGGSGDARAREMARQLWRDAFVLLQRGSTEDARGRFERSHLRDPGYAAAWDMLGRIAHATGDLKTAEQSYRKALAQTHDYGPSLGSMASLYLAKEWYLDAERCAREALAAQPDLLAARVVLRAVQQRRQSEVESDEEGLSPKNPCGHAPATTAAAAPAAEPKAEPAGEAKAEPAE</sequence>
<keyword evidence="3" id="KW-1133">Transmembrane helix</keyword>
<feature type="compositionally biased region" description="Basic and acidic residues" evidence="2">
    <location>
        <begin position="758"/>
        <end position="772"/>
    </location>
</feature>
<evidence type="ECO:0000256" key="2">
    <source>
        <dbReference type="SAM" id="MobiDB-lite"/>
    </source>
</evidence>
<evidence type="ECO:0000313" key="6">
    <source>
        <dbReference type="Proteomes" id="UP001217838"/>
    </source>
</evidence>